<feature type="transmembrane region" description="Helical" evidence="2">
    <location>
        <begin position="9"/>
        <end position="30"/>
    </location>
</feature>
<evidence type="ECO:0000256" key="1">
    <source>
        <dbReference type="SAM" id="MobiDB-lite"/>
    </source>
</evidence>
<evidence type="ECO:0000313" key="4">
    <source>
        <dbReference type="RefSeq" id="XP_016977268.1"/>
    </source>
</evidence>
<dbReference type="Pfam" id="PF24985">
    <property type="entry name" value="DUF7775"/>
    <property type="match status" value="1"/>
</dbReference>
<feature type="transmembrane region" description="Helical" evidence="2">
    <location>
        <begin position="115"/>
        <end position="137"/>
    </location>
</feature>
<evidence type="ECO:0000259" key="3">
    <source>
        <dbReference type="Pfam" id="PF24985"/>
    </source>
</evidence>
<dbReference type="PANTHER" id="PTHR41152:SF8">
    <property type="entry name" value="AT26438P-RELATED"/>
    <property type="match status" value="1"/>
</dbReference>
<organism evidence="4">
    <name type="scientific">Drosophila rhopaloa</name>
    <name type="common">Fruit fly</name>
    <dbReference type="NCBI Taxonomy" id="1041015"/>
    <lineage>
        <taxon>Eukaryota</taxon>
        <taxon>Metazoa</taxon>
        <taxon>Ecdysozoa</taxon>
        <taxon>Arthropoda</taxon>
        <taxon>Hexapoda</taxon>
        <taxon>Insecta</taxon>
        <taxon>Pterygota</taxon>
        <taxon>Neoptera</taxon>
        <taxon>Endopterygota</taxon>
        <taxon>Diptera</taxon>
        <taxon>Brachycera</taxon>
        <taxon>Muscomorpha</taxon>
        <taxon>Ephydroidea</taxon>
        <taxon>Drosophilidae</taxon>
        <taxon>Drosophila</taxon>
        <taxon>Sophophora</taxon>
    </lineage>
</organism>
<dbReference type="RefSeq" id="XP_016977268.2">
    <property type="nucleotide sequence ID" value="XM_017121779.2"/>
</dbReference>
<keyword evidence="2" id="KW-1133">Transmembrane helix</keyword>
<feature type="transmembrane region" description="Helical" evidence="2">
    <location>
        <begin position="36"/>
        <end position="63"/>
    </location>
</feature>
<keyword evidence="2" id="KW-0812">Transmembrane</keyword>
<dbReference type="PANTHER" id="PTHR41152">
    <property type="entry name" value="AT26438P-RELATED"/>
    <property type="match status" value="1"/>
</dbReference>
<dbReference type="RefSeq" id="XP_016977268.1">
    <property type="nucleotide sequence ID" value="XM_017121779.1"/>
</dbReference>
<dbReference type="InterPro" id="IPR056677">
    <property type="entry name" value="DUF7775"/>
</dbReference>
<protein>
    <submittedName>
        <fullName evidence="4">Uncharacterized protein LOC108043202 isoform X1</fullName>
    </submittedName>
</protein>
<sequence>MQVRSKKPVWFLFKVLELLLSLGCCIIHWRCFNEEGVPHIFLLCGAYGGSVIICFVSLIGAFYAERPTMKHEAAFGGILSALHFFTVYAHMYMATLEEFRTDKWPDFYMCCRDNAMLALYAGAIYLLHCTFALDLMLSHKGKKMHSQRSKRPLRLYFISPGAEAYLSRFWLFQRIAARMLTSAQPSEHSSWRRNISSSDSESDDQEPIDKTADPNDRGSKK</sequence>
<gene>
    <name evidence="4" type="primary">LOC108043202</name>
</gene>
<accession>A0A6P4EQG9</accession>
<keyword evidence="2" id="KW-0472">Membrane</keyword>
<dbReference type="GeneID" id="108043202"/>
<dbReference type="OrthoDB" id="7883363at2759"/>
<feature type="compositionally biased region" description="Basic and acidic residues" evidence="1">
    <location>
        <begin position="207"/>
        <end position="221"/>
    </location>
</feature>
<dbReference type="AlphaFoldDB" id="A0A6P4EQG9"/>
<feature type="region of interest" description="Disordered" evidence="1">
    <location>
        <begin position="184"/>
        <end position="221"/>
    </location>
</feature>
<evidence type="ECO:0000256" key="2">
    <source>
        <dbReference type="SAM" id="Phobius"/>
    </source>
</evidence>
<proteinExistence type="predicted"/>
<feature type="compositionally biased region" description="Low complexity" evidence="1">
    <location>
        <begin position="186"/>
        <end position="199"/>
    </location>
</feature>
<feature type="transmembrane region" description="Helical" evidence="2">
    <location>
        <begin position="75"/>
        <end position="95"/>
    </location>
</feature>
<reference evidence="4" key="1">
    <citation type="submission" date="2025-08" db="UniProtKB">
        <authorList>
            <consortium name="RefSeq"/>
        </authorList>
    </citation>
    <scope>IDENTIFICATION</scope>
</reference>
<feature type="domain" description="DUF7775" evidence="3">
    <location>
        <begin position="7"/>
        <end position="138"/>
    </location>
</feature>
<name>A0A6P4EQG9_DRORH</name>